<evidence type="ECO:0000313" key="6">
    <source>
        <dbReference type="EMBL" id="CCH96624.1"/>
    </source>
</evidence>
<sequence length="127" mass="14382">MNLKAAPLLSLFCTLTIAIGEIMATLQQQKIRIRLKAFDQRLLDTSCEKIVDTANRTNATAIGPIPLPTKRKIYCVLRSPHVDKDSREHFETRTHRRIIDIYQPSSKTIDALMKLDLPAGVDIEVKL</sequence>
<evidence type="ECO:0000256" key="3">
    <source>
        <dbReference type="ARBA" id="ARBA00023274"/>
    </source>
</evidence>
<dbReference type="PANTHER" id="PTHR11700">
    <property type="entry name" value="30S RIBOSOMAL PROTEIN S10 FAMILY MEMBER"/>
    <property type="match status" value="1"/>
</dbReference>
<dbReference type="NCBIfam" id="NF001861">
    <property type="entry name" value="PRK00596.1"/>
    <property type="match status" value="1"/>
</dbReference>
<organism evidence="6 7">
    <name type="scientific">Microcystis aeruginosa PCC 9717</name>
    <dbReference type="NCBI Taxonomy" id="1160286"/>
    <lineage>
        <taxon>Bacteria</taxon>
        <taxon>Bacillati</taxon>
        <taxon>Cyanobacteriota</taxon>
        <taxon>Cyanophyceae</taxon>
        <taxon>Oscillatoriophycideae</taxon>
        <taxon>Chroococcales</taxon>
        <taxon>Microcystaceae</taxon>
        <taxon>Microcystis</taxon>
    </lineage>
</organism>
<dbReference type="GO" id="GO:0005840">
    <property type="term" value="C:ribosome"/>
    <property type="evidence" value="ECO:0007669"/>
    <property type="project" value="UniProtKB-KW"/>
</dbReference>
<proteinExistence type="inferred from homology"/>
<comment type="similarity">
    <text evidence="1 4">Belongs to the universal ribosomal protein uS10 family.</text>
</comment>
<dbReference type="NCBIfam" id="TIGR01049">
    <property type="entry name" value="rpsJ_bact"/>
    <property type="match status" value="1"/>
</dbReference>
<dbReference type="EMBL" id="CAII01000154">
    <property type="protein sequence ID" value="CCH96624.1"/>
    <property type="molecule type" value="Genomic_DNA"/>
</dbReference>
<keyword evidence="2 4" id="KW-0689">Ribosomal protein</keyword>
<comment type="caution">
    <text evidence="6">The sequence shown here is derived from an EMBL/GenBank/DDBJ whole genome shotgun (WGS) entry which is preliminary data.</text>
</comment>
<reference evidence="6 7" key="1">
    <citation type="submission" date="2012-04" db="EMBL/GenBank/DDBJ databases">
        <authorList>
            <person name="Genoscope - CEA"/>
        </authorList>
    </citation>
    <scope>NUCLEOTIDE SEQUENCE [LARGE SCALE GENOMIC DNA]</scope>
    <source>
        <strain evidence="6 7">9717</strain>
    </source>
</reference>
<dbReference type="GO" id="GO:0006412">
    <property type="term" value="P:translation"/>
    <property type="evidence" value="ECO:0007669"/>
    <property type="project" value="UniProtKB-UniRule"/>
</dbReference>
<dbReference type="SUPFAM" id="SSF54999">
    <property type="entry name" value="Ribosomal protein S10"/>
    <property type="match status" value="1"/>
</dbReference>
<dbReference type="GO" id="GO:0000049">
    <property type="term" value="F:tRNA binding"/>
    <property type="evidence" value="ECO:0007669"/>
    <property type="project" value="UniProtKB-UniRule"/>
</dbReference>
<evidence type="ECO:0000256" key="2">
    <source>
        <dbReference type="ARBA" id="ARBA00022980"/>
    </source>
</evidence>
<dbReference type="HOGENOM" id="CLU_122625_1_2_3"/>
<dbReference type="InterPro" id="IPR018268">
    <property type="entry name" value="Ribosomal_uS10_CS"/>
</dbReference>
<evidence type="ECO:0000313" key="7">
    <source>
        <dbReference type="Proteomes" id="UP000003172"/>
    </source>
</evidence>
<protein>
    <recommendedName>
        <fullName evidence="4">Small ribosomal subunit protein uS10</fullName>
    </recommendedName>
</protein>
<dbReference type="AlphaFoldDB" id="I4FLU9"/>
<dbReference type="HAMAP" id="MF_00508">
    <property type="entry name" value="Ribosomal_uS10"/>
    <property type="match status" value="1"/>
</dbReference>
<keyword evidence="3 4" id="KW-0687">Ribonucleoprotein</keyword>
<evidence type="ECO:0000256" key="1">
    <source>
        <dbReference type="ARBA" id="ARBA00007102"/>
    </source>
</evidence>
<dbReference type="FunFam" id="3.30.70.600:FF:000001">
    <property type="entry name" value="30S ribosomal protein S10"/>
    <property type="match status" value="1"/>
</dbReference>
<name>I4FLU9_MICAE</name>
<evidence type="ECO:0000256" key="4">
    <source>
        <dbReference type="HAMAP-Rule" id="MF_00508"/>
    </source>
</evidence>
<dbReference type="PROSITE" id="PS00361">
    <property type="entry name" value="RIBOSOMAL_S10"/>
    <property type="match status" value="1"/>
</dbReference>
<evidence type="ECO:0000259" key="5">
    <source>
        <dbReference type="SMART" id="SM01403"/>
    </source>
</evidence>
<dbReference type="GO" id="GO:0003735">
    <property type="term" value="F:structural constituent of ribosome"/>
    <property type="evidence" value="ECO:0007669"/>
    <property type="project" value="InterPro"/>
</dbReference>
<dbReference type="Gene3D" id="3.30.70.600">
    <property type="entry name" value="Ribosomal protein S10 domain"/>
    <property type="match status" value="1"/>
</dbReference>
<gene>
    <name evidence="4 6" type="primary">rpsJ</name>
    <name evidence="4" type="synonym">rps10</name>
    <name evidence="6" type="ORF">MICAB_2370011</name>
</gene>
<dbReference type="PRINTS" id="PR00971">
    <property type="entry name" value="RIBOSOMALS10"/>
</dbReference>
<dbReference type="InterPro" id="IPR001848">
    <property type="entry name" value="Ribosomal_uS10"/>
</dbReference>
<comment type="subunit">
    <text evidence="4">Part of the 30S ribosomal subunit.</text>
</comment>
<accession>I4FLU9</accession>
<dbReference type="GO" id="GO:1990904">
    <property type="term" value="C:ribonucleoprotein complex"/>
    <property type="evidence" value="ECO:0007669"/>
    <property type="project" value="UniProtKB-KW"/>
</dbReference>
<dbReference type="InterPro" id="IPR027486">
    <property type="entry name" value="Ribosomal_uS10_dom"/>
</dbReference>
<dbReference type="InterPro" id="IPR036838">
    <property type="entry name" value="Ribosomal_uS10_dom_sf"/>
</dbReference>
<dbReference type="Proteomes" id="UP000003172">
    <property type="component" value="Unassembled WGS sequence"/>
</dbReference>
<dbReference type="SMART" id="SM01403">
    <property type="entry name" value="Ribosomal_S10"/>
    <property type="match status" value="1"/>
</dbReference>
<dbReference type="Pfam" id="PF00338">
    <property type="entry name" value="Ribosomal_S10"/>
    <property type="match status" value="1"/>
</dbReference>
<feature type="domain" description="Small ribosomal subunit protein uS10" evidence="5">
    <location>
        <begin position="32"/>
        <end position="126"/>
    </location>
</feature>
<comment type="function">
    <text evidence="4">Involved in the binding of tRNA to the ribosomes.</text>
</comment>